<dbReference type="PRINTS" id="PR00839">
    <property type="entry name" value="V8PROTEASE"/>
</dbReference>
<dbReference type="InterPro" id="IPR043504">
    <property type="entry name" value="Peptidase_S1_PA_chymotrypsin"/>
</dbReference>
<reference evidence="9" key="1">
    <citation type="submission" date="2017-05" db="UniProtKB">
        <authorList>
            <consortium name="EnsemblMetazoa"/>
        </authorList>
    </citation>
    <scope>IDENTIFICATION</scope>
</reference>
<dbReference type="InParanoid" id="A0A1X7VRK2"/>
<dbReference type="eggNOG" id="ENOG502QV0K">
    <property type="taxonomic scope" value="Eukaryota"/>
</dbReference>
<dbReference type="OrthoDB" id="10037376at2759"/>
<keyword evidence="4 6" id="KW-0378">Hydrolase</keyword>
<evidence type="ECO:0000259" key="8">
    <source>
        <dbReference type="Pfam" id="PF00089"/>
    </source>
</evidence>
<evidence type="ECO:0000313" key="9">
    <source>
        <dbReference type="EnsemblMetazoa" id="Aqu2.1.42717_001"/>
    </source>
</evidence>
<dbReference type="InterPro" id="IPR008256">
    <property type="entry name" value="Peptidase_S1B"/>
</dbReference>
<feature type="region of interest" description="Disordered" evidence="7">
    <location>
        <begin position="1"/>
        <end position="23"/>
    </location>
</feature>
<keyword evidence="3" id="KW-0732">Signal</keyword>
<dbReference type="GO" id="GO:0004252">
    <property type="term" value="F:serine-type endopeptidase activity"/>
    <property type="evidence" value="ECO:0007669"/>
    <property type="project" value="InterPro"/>
</dbReference>
<organism evidence="9">
    <name type="scientific">Amphimedon queenslandica</name>
    <name type="common">Sponge</name>
    <dbReference type="NCBI Taxonomy" id="400682"/>
    <lineage>
        <taxon>Eukaryota</taxon>
        <taxon>Metazoa</taxon>
        <taxon>Porifera</taxon>
        <taxon>Demospongiae</taxon>
        <taxon>Heteroscleromorpha</taxon>
        <taxon>Haplosclerida</taxon>
        <taxon>Niphatidae</taxon>
        <taxon>Amphimedon</taxon>
    </lineage>
</organism>
<evidence type="ECO:0000256" key="2">
    <source>
        <dbReference type="ARBA" id="ARBA00022670"/>
    </source>
</evidence>
<dbReference type="EC" id="3.4.21.-" evidence="6"/>
<dbReference type="Pfam" id="PF00089">
    <property type="entry name" value="Trypsin"/>
    <property type="match status" value="1"/>
</dbReference>
<dbReference type="PANTHER" id="PTHR15462:SF8">
    <property type="entry name" value="SERINE PROTEASE"/>
    <property type="match status" value="1"/>
</dbReference>
<dbReference type="GO" id="GO:0006508">
    <property type="term" value="P:proteolysis"/>
    <property type="evidence" value="ECO:0007669"/>
    <property type="project" value="UniProtKB-KW"/>
</dbReference>
<dbReference type="PANTHER" id="PTHR15462">
    <property type="entry name" value="SERINE PROTEASE"/>
    <property type="match status" value="1"/>
</dbReference>
<dbReference type="InterPro" id="IPR001254">
    <property type="entry name" value="Trypsin_dom"/>
</dbReference>
<dbReference type="STRING" id="400682.A0A1X7VRK2"/>
<evidence type="ECO:0000256" key="1">
    <source>
        <dbReference type="ARBA" id="ARBA00008764"/>
    </source>
</evidence>
<accession>A0A1X7VRK2</accession>
<feature type="domain" description="Peptidase S1" evidence="8">
    <location>
        <begin position="115"/>
        <end position="320"/>
    </location>
</feature>
<name>A0A1X7VRK2_AMPQE</name>
<evidence type="ECO:0000256" key="5">
    <source>
        <dbReference type="ARBA" id="ARBA00022825"/>
    </source>
</evidence>
<dbReference type="SUPFAM" id="SSF50494">
    <property type="entry name" value="Trypsin-like serine proteases"/>
    <property type="match status" value="1"/>
</dbReference>
<dbReference type="Gene3D" id="2.40.10.10">
    <property type="entry name" value="Trypsin-like serine proteases"/>
    <property type="match status" value="2"/>
</dbReference>
<proteinExistence type="inferred from homology"/>
<keyword evidence="5 6" id="KW-0720">Serine protease</keyword>
<protein>
    <recommendedName>
        <fullName evidence="6">Serine protease</fullName>
        <ecNumber evidence="6">3.4.21.-</ecNumber>
    </recommendedName>
</protein>
<evidence type="ECO:0000256" key="3">
    <source>
        <dbReference type="ARBA" id="ARBA00022729"/>
    </source>
</evidence>
<evidence type="ECO:0000256" key="6">
    <source>
        <dbReference type="RuleBase" id="RU004296"/>
    </source>
</evidence>
<sequence length="374" mass="42171">MHNSGGVAEARRRAPADATSTRRGAMKGESSLLLFLFFSSIYVLQVVADSEKKATKIHLISWERVHVGTGRIDHELMSIDLPSHNLVYTQSSPLPMKQGARRKRVIYGTDDRVRIDPATQGSTSPYNAVVRVSTGCSGILISPKHVLAASHCVHNGNNYLLSARLFLRVGYLESDGRTKWSFVSKFYVPGQWRNHTRAGRHKYQNWADFDFSVLELSEELGHTRGYVKPGLSGLFCNKRHPTSLHGTGSEIKFVSFPDDKPKTAMWLVTTKIETETSHLLYFKGDAWHGSSGAALYTWEGSERIVIGALSGNRQTEPEARIQGTFNVAARLDALDFLMICKWIGTERECRERYPNYLRKDRLESVLCHQRNLQM</sequence>
<keyword evidence="2 6" id="KW-0645">Protease</keyword>
<dbReference type="InterPro" id="IPR009003">
    <property type="entry name" value="Peptidase_S1_PA"/>
</dbReference>
<evidence type="ECO:0000256" key="4">
    <source>
        <dbReference type="ARBA" id="ARBA00022801"/>
    </source>
</evidence>
<dbReference type="FunCoup" id="A0A1X7VRK2">
    <property type="interactions" value="31"/>
</dbReference>
<comment type="similarity">
    <text evidence="1 6">Belongs to the peptidase S1B family.</text>
</comment>
<dbReference type="InterPro" id="IPR050966">
    <property type="entry name" value="Glutamyl_endopeptidase"/>
</dbReference>
<evidence type="ECO:0000256" key="7">
    <source>
        <dbReference type="SAM" id="MobiDB-lite"/>
    </source>
</evidence>
<dbReference type="AlphaFoldDB" id="A0A1X7VRK2"/>
<dbReference type="EnsemblMetazoa" id="Aqu2.1.42717_001">
    <property type="protein sequence ID" value="Aqu2.1.42717_001"/>
    <property type="gene ID" value="Aqu2.1.42717"/>
</dbReference>